<dbReference type="PANTHER" id="PTHR37423:SF2">
    <property type="entry name" value="MEMBRANE-BOUND LYTIC MUREIN TRANSGLYCOSYLASE C"/>
    <property type="match status" value="1"/>
</dbReference>
<evidence type="ECO:0000256" key="1">
    <source>
        <dbReference type="ARBA" id="ARBA00007734"/>
    </source>
</evidence>
<dbReference type="Proteomes" id="UP000009881">
    <property type="component" value="Unassembled WGS sequence"/>
</dbReference>
<dbReference type="InterPro" id="IPR000189">
    <property type="entry name" value="Transglyc_AS"/>
</dbReference>
<evidence type="ECO:0000259" key="3">
    <source>
        <dbReference type="Pfam" id="PF01464"/>
    </source>
</evidence>
<dbReference type="PROSITE" id="PS51257">
    <property type="entry name" value="PROKAR_LIPOPROTEIN"/>
    <property type="match status" value="1"/>
</dbReference>
<dbReference type="RefSeq" id="WP_009540790.1">
    <property type="nucleotide sequence ID" value="NZ_ANHY01000010.1"/>
</dbReference>
<dbReference type="SUPFAM" id="SSF53955">
    <property type="entry name" value="Lysozyme-like"/>
    <property type="match status" value="1"/>
</dbReference>
<dbReference type="GO" id="GO:0000270">
    <property type="term" value="P:peptidoglycan metabolic process"/>
    <property type="evidence" value="ECO:0007669"/>
    <property type="project" value="InterPro"/>
</dbReference>
<dbReference type="PANTHER" id="PTHR37423">
    <property type="entry name" value="SOLUBLE LYTIC MUREIN TRANSGLYCOSYLASE-RELATED"/>
    <property type="match status" value="1"/>
</dbReference>
<comment type="similarity">
    <text evidence="2">Belongs to the virb1 family.</text>
</comment>
<evidence type="ECO:0000313" key="4">
    <source>
        <dbReference type="EMBL" id="EKV30049.1"/>
    </source>
</evidence>
<dbReference type="SUPFAM" id="SSF81901">
    <property type="entry name" value="HCP-like"/>
    <property type="match status" value="1"/>
</dbReference>
<feature type="domain" description="Transglycosylase SLT" evidence="3">
    <location>
        <begin position="179"/>
        <end position="283"/>
    </location>
</feature>
<proteinExistence type="inferred from homology"/>
<comment type="caution">
    <text evidence="4">The sequence shown here is derived from an EMBL/GenBank/DDBJ whole genome shotgun (WGS) entry which is preliminary data.</text>
</comment>
<accession>K9GZ40</accession>
<evidence type="ECO:0000256" key="2">
    <source>
        <dbReference type="ARBA" id="ARBA00009387"/>
    </source>
</evidence>
<dbReference type="eggNOG" id="COG0741">
    <property type="taxonomic scope" value="Bacteria"/>
</dbReference>
<evidence type="ECO:0000313" key="5">
    <source>
        <dbReference type="Proteomes" id="UP000009881"/>
    </source>
</evidence>
<dbReference type="eggNOG" id="COG0790">
    <property type="taxonomic scope" value="Bacteria"/>
</dbReference>
<dbReference type="GO" id="GO:0008933">
    <property type="term" value="F:peptidoglycan lytic transglycosylase activity"/>
    <property type="evidence" value="ECO:0007669"/>
    <property type="project" value="InterPro"/>
</dbReference>
<protein>
    <submittedName>
        <fullName evidence="4">Membrane-bound lytic murein transglycosylase D</fullName>
    </submittedName>
</protein>
<dbReference type="STRING" id="1238182.C882_0130"/>
<dbReference type="AlphaFoldDB" id="K9GZ40"/>
<keyword evidence="5" id="KW-1185">Reference proteome</keyword>
<dbReference type="GO" id="GO:0016020">
    <property type="term" value="C:membrane"/>
    <property type="evidence" value="ECO:0007669"/>
    <property type="project" value="InterPro"/>
</dbReference>
<dbReference type="Pfam" id="PF01464">
    <property type="entry name" value="SLT"/>
    <property type="match status" value="1"/>
</dbReference>
<dbReference type="SMART" id="SM00671">
    <property type="entry name" value="SEL1"/>
    <property type="match status" value="2"/>
</dbReference>
<dbReference type="InterPro" id="IPR011990">
    <property type="entry name" value="TPR-like_helical_dom_sf"/>
</dbReference>
<sequence>MRTSAIGRTRTTTSTTAAIACALALGAVFLGSTGGVPQAAAATGAAQRAFDRAVQHHHGEGAAKNLARAQRLYCQAGRSGHAEAAFTIGWMFLNGRETAQSDAQGAAWMAAAKRAGHPTAGNVLKMLGGVETARVRHCPTPRSDTAVAGAGAGAGGGARAIETSRLPLRPPPEIDALARRVAAEYEVAPELVLAVIAVESAWRPHVVSHAGAQGLMQLIPETAARFGVSDPFDPEQNVRGGTRYLRWLLSLFRGDVTRALAAYNAGERAVLRYGGIPPYEETQNYVVKVRRYYQAARHPYDAALVGPDVRLQIAQTN</sequence>
<dbReference type="Gene3D" id="1.25.40.10">
    <property type="entry name" value="Tetratricopeptide repeat domain"/>
    <property type="match status" value="1"/>
</dbReference>
<reference evidence="4 5" key="1">
    <citation type="journal article" date="2013" name="Genome Announc.">
        <title>Draft Genome Sequence of an Alphaproteobacterium, Caenispirillum salinarum AK4(T), Isolated from a Solar Saltern.</title>
        <authorList>
            <person name="Khatri I."/>
            <person name="Singh A."/>
            <person name="Korpole S."/>
            <person name="Pinnaka A.K."/>
            <person name="Subramanian S."/>
        </authorList>
    </citation>
    <scope>NUCLEOTIDE SEQUENCE [LARGE SCALE GENOMIC DNA]</scope>
    <source>
        <strain evidence="4 5">AK4</strain>
    </source>
</reference>
<dbReference type="InterPro" id="IPR006597">
    <property type="entry name" value="Sel1-like"/>
</dbReference>
<gene>
    <name evidence="4" type="ORF">C882_0130</name>
</gene>
<dbReference type="InterPro" id="IPR008258">
    <property type="entry name" value="Transglycosylase_SLT_dom_1"/>
</dbReference>
<name>K9GZ40_9PROT</name>
<dbReference type="PATRIC" id="fig|1238182.3.peg.2346"/>
<dbReference type="Gene3D" id="1.10.530.10">
    <property type="match status" value="1"/>
</dbReference>
<dbReference type="PROSITE" id="PS00922">
    <property type="entry name" value="TRANSGLYCOSYLASE"/>
    <property type="match status" value="1"/>
</dbReference>
<organism evidence="4 5">
    <name type="scientific">Caenispirillum salinarum AK4</name>
    <dbReference type="NCBI Taxonomy" id="1238182"/>
    <lineage>
        <taxon>Bacteria</taxon>
        <taxon>Pseudomonadati</taxon>
        <taxon>Pseudomonadota</taxon>
        <taxon>Alphaproteobacteria</taxon>
        <taxon>Rhodospirillales</taxon>
        <taxon>Novispirillaceae</taxon>
        <taxon>Caenispirillum</taxon>
    </lineage>
</organism>
<dbReference type="CDD" id="cd00254">
    <property type="entry name" value="LT-like"/>
    <property type="match status" value="1"/>
</dbReference>
<comment type="similarity">
    <text evidence="1">Belongs to the transglycosylase Slt family.</text>
</comment>
<dbReference type="InterPro" id="IPR023346">
    <property type="entry name" value="Lysozyme-like_dom_sf"/>
</dbReference>
<dbReference type="EMBL" id="ANHY01000010">
    <property type="protein sequence ID" value="EKV30049.1"/>
    <property type="molecule type" value="Genomic_DNA"/>
</dbReference>